<feature type="transmembrane region" description="Helical" evidence="6">
    <location>
        <begin position="46"/>
        <end position="66"/>
    </location>
</feature>
<protein>
    <recommendedName>
        <fullName evidence="8">G-protein coupled receptors family 1 profile domain-containing protein</fullName>
    </recommendedName>
</protein>
<dbReference type="EMBL" id="HBEF01016003">
    <property type="protein sequence ID" value="CAD8337874.1"/>
    <property type="molecule type" value="Transcribed_RNA"/>
</dbReference>
<organism evidence="7">
    <name type="scientific">Craspedostauros australis</name>
    <dbReference type="NCBI Taxonomy" id="1486917"/>
    <lineage>
        <taxon>Eukaryota</taxon>
        <taxon>Sar</taxon>
        <taxon>Stramenopiles</taxon>
        <taxon>Ochrophyta</taxon>
        <taxon>Bacillariophyta</taxon>
        <taxon>Bacillariophyceae</taxon>
        <taxon>Bacillariophycidae</taxon>
        <taxon>Naviculales</taxon>
        <taxon>Naviculaceae</taxon>
        <taxon>Craspedostauros</taxon>
    </lineage>
</organism>
<reference evidence="7" key="1">
    <citation type="submission" date="2021-01" db="EMBL/GenBank/DDBJ databases">
        <authorList>
            <person name="Corre E."/>
            <person name="Pelletier E."/>
            <person name="Niang G."/>
            <person name="Scheremetjew M."/>
            <person name="Finn R."/>
            <person name="Kale V."/>
            <person name="Holt S."/>
            <person name="Cochrane G."/>
            <person name="Meng A."/>
            <person name="Brown T."/>
            <person name="Cohen L."/>
        </authorList>
    </citation>
    <scope>NUCLEOTIDE SEQUENCE</scope>
    <source>
        <strain evidence="7">CCMP3328</strain>
    </source>
</reference>
<comment type="subcellular location">
    <subcellularLocation>
        <location evidence="1">Membrane</location>
        <topology evidence="1">Multi-pass membrane protein</topology>
    </subcellularLocation>
</comment>
<keyword evidence="3 6" id="KW-1133">Transmembrane helix</keyword>
<evidence type="ECO:0000256" key="2">
    <source>
        <dbReference type="ARBA" id="ARBA00022692"/>
    </source>
</evidence>
<feature type="region of interest" description="Disordered" evidence="5">
    <location>
        <begin position="263"/>
        <end position="285"/>
    </location>
</feature>
<feature type="compositionally biased region" description="Basic and acidic residues" evidence="5">
    <location>
        <begin position="395"/>
        <end position="406"/>
    </location>
</feature>
<name>A0A7R9WWT5_9STRA</name>
<feature type="transmembrane region" description="Helical" evidence="6">
    <location>
        <begin position="92"/>
        <end position="112"/>
    </location>
</feature>
<gene>
    <name evidence="7" type="ORF">CAUS1442_LOCUS10002</name>
</gene>
<evidence type="ECO:0000313" key="7">
    <source>
        <dbReference type="EMBL" id="CAD8337874.1"/>
    </source>
</evidence>
<dbReference type="Gene3D" id="1.20.1070.10">
    <property type="entry name" value="Rhodopsin 7-helix transmembrane proteins"/>
    <property type="match status" value="1"/>
</dbReference>
<sequence>MDYSTPEFIALQVAASTSGFVSLCGSVVILGLIICDWNGKFGQVKYRFLFALSIGDIVNSLAYMAWNLPAPSDTPNLWGAMGNDTTCGVQGFLYQSCLISMFYNGALAHFFYKSVCQGYDDEAYYNDGWEHFWHLLATGFPCISGLVSVAMGTMNFGSNGCWFAPSPPNCLTDEDVECERGESAFILGWAFIGAPCLALVSLITFYMWKINKEVAAVVKVAHEQQQQERQKRIKAKAAKDASVQQRLAGGRRIAMDGSVVTPKTVATKSERTTEERQTPADQSTTSGVVDRVQEVATQAYWYVGIFMLTHAPGFIPFNLYILGIKVPFVVTVVYVFLWPMQGLGNVLVFLRPRIALLRRKYPHLTYTRAVVSAIFNYEALVATTFSENPRSSSQESRHASNEDSRASKTRSKRSKSPTALNVRTTSRGSWGESSSDNSTDHV</sequence>
<dbReference type="PANTHER" id="PTHR23112">
    <property type="entry name" value="G PROTEIN-COUPLED RECEPTOR 157-RELATED"/>
    <property type="match status" value="1"/>
</dbReference>
<dbReference type="GO" id="GO:0005886">
    <property type="term" value="C:plasma membrane"/>
    <property type="evidence" value="ECO:0007669"/>
    <property type="project" value="TreeGrafter"/>
</dbReference>
<dbReference type="GO" id="GO:0007189">
    <property type="term" value="P:adenylate cyclase-activating G protein-coupled receptor signaling pathway"/>
    <property type="evidence" value="ECO:0007669"/>
    <property type="project" value="TreeGrafter"/>
</dbReference>
<feature type="transmembrane region" description="Helical" evidence="6">
    <location>
        <begin position="186"/>
        <end position="208"/>
    </location>
</feature>
<dbReference type="GO" id="GO:0004930">
    <property type="term" value="F:G protein-coupled receptor activity"/>
    <property type="evidence" value="ECO:0007669"/>
    <property type="project" value="TreeGrafter"/>
</dbReference>
<evidence type="ECO:0000256" key="1">
    <source>
        <dbReference type="ARBA" id="ARBA00004141"/>
    </source>
</evidence>
<dbReference type="PANTHER" id="PTHR23112:SF0">
    <property type="entry name" value="TRANSMEMBRANE PROTEIN 116"/>
    <property type="match status" value="1"/>
</dbReference>
<evidence type="ECO:0000256" key="5">
    <source>
        <dbReference type="SAM" id="MobiDB-lite"/>
    </source>
</evidence>
<dbReference type="SUPFAM" id="SSF81321">
    <property type="entry name" value="Family A G protein-coupled receptor-like"/>
    <property type="match status" value="1"/>
</dbReference>
<evidence type="ECO:0008006" key="8">
    <source>
        <dbReference type="Google" id="ProtNLM"/>
    </source>
</evidence>
<feature type="transmembrane region" description="Helical" evidence="6">
    <location>
        <begin position="132"/>
        <end position="154"/>
    </location>
</feature>
<evidence type="ECO:0000256" key="4">
    <source>
        <dbReference type="ARBA" id="ARBA00023136"/>
    </source>
</evidence>
<evidence type="ECO:0000256" key="3">
    <source>
        <dbReference type="ARBA" id="ARBA00022989"/>
    </source>
</evidence>
<proteinExistence type="predicted"/>
<feature type="compositionally biased region" description="Polar residues" evidence="5">
    <location>
        <begin position="417"/>
        <end position="442"/>
    </location>
</feature>
<feature type="transmembrane region" description="Helical" evidence="6">
    <location>
        <begin position="12"/>
        <end position="34"/>
    </location>
</feature>
<feature type="compositionally biased region" description="Basic and acidic residues" evidence="5">
    <location>
        <begin position="268"/>
        <end position="278"/>
    </location>
</feature>
<feature type="transmembrane region" description="Helical" evidence="6">
    <location>
        <begin position="328"/>
        <end position="350"/>
    </location>
</feature>
<keyword evidence="2 6" id="KW-0812">Transmembrane</keyword>
<feature type="region of interest" description="Disordered" evidence="5">
    <location>
        <begin position="388"/>
        <end position="442"/>
    </location>
</feature>
<keyword evidence="4 6" id="KW-0472">Membrane</keyword>
<feature type="transmembrane region" description="Helical" evidence="6">
    <location>
        <begin position="299"/>
        <end position="322"/>
    </location>
</feature>
<accession>A0A7R9WWT5</accession>
<evidence type="ECO:0000256" key="6">
    <source>
        <dbReference type="SAM" id="Phobius"/>
    </source>
</evidence>
<dbReference type="AlphaFoldDB" id="A0A7R9WWT5"/>